<dbReference type="Proteomes" id="UP001288387">
    <property type="component" value="Unassembled WGS sequence"/>
</dbReference>
<evidence type="ECO:0000313" key="4">
    <source>
        <dbReference type="EMBL" id="ACV49878.1"/>
    </source>
</evidence>
<proteinExistence type="inferred from homology"/>
<dbReference type="PANTHER" id="PTHR42996:SF1">
    <property type="entry name" value="PHOSPHATE-BINDING PROTEIN PSTS"/>
    <property type="match status" value="1"/>
</dbReference>
<feature type="domain" description="PBP" evidence="3">
    <location>
        <begin position="48"/>
        <end position="301"/>
    </location>
</feature>
<dbReference type="PANTHER" id="PTHR42996">
    <property type="entry name" value="PHOSPHATE-BINDING PROTEIN PSTS"/>
    <property type="match status" value="1"/>
</dbReference>
<reference evidence="5" key="2">
    <citation type="submission" date="2023-12" db="EMBL/GenBank/DDBJ databases">
        <title>'Antibacterial potential of Stenotrophomonas maltophilia cystic fibrosis isolates' (manuscript under preparation).</title>
        <authorList>
            <person name="Crisan C.V."/>
            <person name="Pettis M."/>
            <person name="Goldberg J.B."/>
        </authorList>
    </citation>
    <scope>NUCLEOTIDE SEQUENCE</scope>
    <source>
        <strain evidence="5">CCV129</strain>
    </source>
</reference>
<feature type="chain" id="PRO_5002989110" evidence="2">
    <location>
        <begin position="25"/>
        <end position="410"/>
    </location>
</feature>
<evidence type="ECO:0000256" key="1">
    <source>
        <dbReference type="ARBA" id="ARBA00008725"/>
    </source>
</evidence>
<name>C8CK35_STEMA</name>
<dbReference type="Pfam" id="PF12849">
    <property type="entry name" value="PBP_like_2"/>
    <property type="match status" value="1"/>
</dbReference>
<dbReference type="EMBL" id="JAXRVB010000002">
    <property type="protein sequence ID" value="MDZ5763331.1"/>
    <property type="molecule type" value="Genomic_DNA"/>
</dbReference>
<evidence type="ECO:0000313" key="5">
    <source>
        <dbReference type="EMBL" id="MDZ5763331.1"/>
    </source>
</evidence>
<comment type="similarity">
    <text evidence="1">Belongs to the PstS family.</text>
</comment>
<keyword evidence="2" id="KW-0732">Signal</keyword>
<accession>C8CK35</accession>
<organism evidence="4">
    <name type="scientific">Stenotrophomonas maltophilia</name>
    <name type="common">Pseudomonas maltophilia</name>
    <name type="synonym">Xanthomonas maltophilia</name>
    <dbReference type="NCBI Taxonomy" id="40324"/>
    <lineage>
        <taxon>Bacteria</taxon>
        <taxon>Pseudomonadati</taxon>
        <taxon>Pseudomonadota</taxon>
        <taxon>Gammaproteobacteria</taxon>
        <taxon>Lysobacterales</taxon>
        <taxon>Lysobacteraceae</taxon>
        <taxon>Stenotrophomonas</taxon>
        <taxon>Stenotrophomonas maltophilia group</taxon>
    </lineage>
</organism>
<dbReference type="SUPFAM" id="SSF53850">
    <property type="entry name" value="Periplasmic binding protein-like II"/>
    <property type="match status" value="1"/>
</dbReference>
<evidence type="ECO:0000259" key="3">
    <source>
        <dbReference type="Pfam" id="PF12849"/>
    </source>
</evidence>
<dbReference type="Gene3D" id="3.40.190.10">
    <property type="entry name" value="Periplasmic binding protein-like II"/>
    <property type="match status" value="2"/>
</dbReference>
<dbReference type="AlphaFoldDB" id="C8CK35"/>
<reference evidence="4" key="1">
    <citation type="submission" date="2009-07" db="EMBL/GenBank/DDBJ databases">
        <title>Cloning and expression of alkaline phosphatase (AKP) gene of Stenotrophomonas maltophilia D2.</title>
        <authorList>
            <person name="Yan Z.Y."/>
            <person name="Yang L."/>
            <person name="Xin X.N."/>
            <person name="Wang B."/>
        </authorList>
    </citation>
    <scope>NUCLEOTIDE SEQUENCE</scope>
    <source>
        <strain evidence="4">D2</strain>
    </source>
</reference>
<evidence type="ECO:0000256" key="2">
    <source>
        <dbReference type="SAM" id="SignalP"/>
    </source>
</evidence>
<gene>
    <name evidence="5" type="ORF">U4I38_02490</name>
</gene>
<dbReference type="InterPro" id="IPR024370">
    <property type="entry name" value="PBP_domain"/>
</dbReference>
<sequence>MNKYKTLAALVATALLATAGAASAQTVTGGGASLPADLYKGKPDSILPASFSYAVTGSGTGKKAFLENNSALFQATGTVHFAGSDSVLSGTELTTYNTTYNVAGDANRYGALIQVPSVATSVTVPFNKAGGALNLNVTQICGVFSGKITKWEDIAGSGRSGDLVVVYRDESSGTSELLTRFLTTACTKADVEGTTLKQVAWATGETAAPKFAVQSTFKNLFVNNTAPANFIPASATGGSALYSTVQAAVGRIGYVSPDAIPAADNTEAARQAALSDATKVAKVKGYSPNEVDVQATLESAAPPSGADASDPAKWVPVFGNPANGYPIAGYTNLVFGQCYKATAVANSLRGFLMNHYNAGTNGTNDAAVRAHGFIPLTKTWREAIRARFVLAGNAAALNNPSTCANIGRPL</sequence>
<feature type="signal peptide" evidence="2">
    <location>
        <begin position="1"/>
        <end position="24"/>
    </location>
</feature>
<dbReference type="InterPro" id="IPR050962">
    <property type="entry name" value="Phosphate-bind_PstS"/>
</dbReference>
<dbReference type="RefSeq" id="WP_099553491.1">
    <property type="nucleotide sequence ID" value="NZ_CP037858.1"/>
</dbReference>
<dbReference type="EMBL" id="GQ413951">
    <property type="protein sequence ID" value="ACV49878.1"/>
    <property type="molecule type" value="Genomic_DNA"/>
</dbReference>
<protein>
    <submittedName>
        <fullName evidence="4">Alkaline phosphatase</fullName>
    </submittedName>
    <submittedName>
        <fullName evidence="5">Substrate-binding domain-containing protein</fullName>
    </submittedName>
</protein>